<comment type="caution">
    <text evidence="1">The sequence shown here is derived from an EMBL/GenBank/DDBJ whole genome shotgun (WGS) entry which is preliminary data.</text>
</comment>
<name>A0AAV3TZU7_9ALTE</name>
<dbReference type="EMBL" id="BAABLX010000007">
    <property type="protein sequence ID" value="GAA4933812.1"/>
    <property type="molecule type" value="Genomic_DNA"/>
</dbReference>
<sequence>MTKLHNTATKAENQQCLEWTDNLPRDSITGRVKQKESINYIDKYRMGYQRPEKHI</sequence>
<organism evidence="1 2">
    <name type="scientific">Halioxenophilus aromaticivorans</name>
    <dbReference type="NCBI Taxonomy" id="1306992"/>
    <lineage>
        <taxon>Bacteria</taxon>
        <taxon>Pseudomonadati</taxon>
        <taxon>Pseudomonadota</taxon>
        <taxon>Gammaproteobacteria</taxon>
        <taxon>Alteromonadales</taxon>
        <taxon>Alteromonadaceae</taxon>
        <taxon>Halioxenophilus</taxon>
    </lineage>
</organism>
<proteinExistence type="predicted"/>
<protein>
    <submittedName>
        <fullName evidence="1">Uncharacterized protein</fullName>
    </submittedName>
</protein>
<reference evidence="2" key="1">
    <citation type="journal article" date="2019" name="Int. J. Syst. Evol. Microbiol.">
        <title>The Global Catalogue of Microorganisms (GCM) 10K type strain sequencing project: providing services to taxonomists for standard genome sequencing and annotation.</title>
        <authorList>
            <consortium name="The Broad Institute Genomics Platform"/>
            <consortium name="The Broad Institute Genome Sequencing Center for Infectious Disease"/>
            <person name="Wu L."/>
            <person name="Ma J."/>
        </authorList>
    </citation>
    <scope>NUCLEOTIDE SEQUENCE [LARGE SCALE GENOMIC DNA]</scope>
    <source>
        <strain evidence="2">JCM 19134</strain>
    </source>
</reference>
<evidence type="ECO:0000313" key="1">
    <source>
        <dbReference type="EMBL" id="GAA4933812.1"/>
    </source>
</evidence>
<dbReference type="AlphaFoldDB" id="A0AAV3TZU7"/>
<evidence type="ECO:0000313" key="2">
    <source>
        <dbReference type="Proteomes" id="UP001409585"/>
    </source>
</evidence>
<accession>A0AAV3TZU7</accession>
<gene>
    <name evidence="1" type="ORF">GCM10025791_08200</name>
</gene>
<keyword evidence="2" id="KW-1185">Reference proteome</keyword>
<dbReference type="Proteomes" id="UP001409585">
    <property type="component" value="Unassembled WGS sequence"/>
</dbReference>